<proteinExistence type="predicted"/>
<evidence type="ECO:0000256" key="2">
    <source>
        <dbReference type="ARBA" id="ARBA00022801"/>
    </source>
</evidence>
<dbReference type="RefSeq" id="WP_182806831.1">
    <property type="nucleotide sequence ID" value="NZ_JACJFM010000001.1"/>
</dbReference>
<dbReference type="EMBL" id="JACJFM010000001">
    <property type="protein sequence ID" value="MBB1485069.1"/>
    <property type="molecule type" value="Genomic_DNA"/>
</dbReference>
<dbReference type="CDD" id="cd02612">
    <property type="entry name" value="HAD_PGPPase"/>
    <property type="match status" value="1"/>
</dbReference>
<keyword evidence="3" id="KW-0460">Magnesium</keyword>
<evidence type="ECO:0000313" key="4">
    <source>
        <dbReference type="EMBL" id="MBB1485069.1"/>
    </source>
</evidence>
<dbReference type="Proteomes" id="UP000565262">
    <property type="component" value="Unassembled WGS sequence"/>
</dbReference>
<evidence type="ECO:0000256" key="3">
    <source>
        <dbReference type="ARBA" id="ARBA00022842"/>
    </source>
</evidence>
<evidence type="ECO:0000256" key="1">
    <source>
        <dbReference type="ARBA" id="ARBA00022723"/>
    </source>
</evidence>
<keyword evidence="1" id="KW-0479">Metal-binding</keyword>
<organism evidence="4 5">
    <name type="scientific">Oceanospirillum sediminis</name>
    <dbReference type="NCBI Taxonomy" id="2760088"/>
    <lineage>
        <taxon>Bacteria</taxon>
        <taxon>Pseudomonadati</taxon>
        <taxon>Pseudomonadota</taxon>
        <taxon>Gammaproteobacteria</taxon>
        <taxon>Oceanospirillales</taxon>
        <taxon>Oceanospirillaceae</taxon>
        <taxon>Oceanospirillum</taxon>
    </lineage>
</organism>
<dbReference type="PANTHER" id="PTHR43344:SF13">
    <property type="entry name" value="PHOSPHATASE RV3661-RELATED"/>
    <property type="match status" value="1"/>
</dbReference>
<dbReference type="GO" id="GO:0046872">
    <property type="term" value="F:metal ion binding"/>
    <property type="evidence" value="ECO:0007669"/>
    <property type="project" value="UniProtKB-KW"/>
</dbReference>
<dbReference type="Pfam" id="PF12710">
    <property type="entry name" value="HAD"/>
    <property type="match status" value="1"/>
</dbReference>
<dbReference type="SUPFAM" id="SSF56784">
    <property type="entry name" value="HAD-like"/>
    <property type="match status" value="1"/>
</dbReference>
<comment type="caution">
    <text evidence="4">The sequence shown here is derived from an EMBL/GenBank/DDBJ whole genome shotgun (WGS) entry which is preliminary data.</text>
</comment>
<dbReference type="InterPro" id="IPR006385">
    <property type="entry name" value="HAD_hydro_SerB1"/>
</dbReference>
<dbReference type="NCBIfam" id="TIGR01490">
    <property type="entry name" value="HAD-SF-IB-hyp1"/>
    <property type="match status" value="1"/>
</dbReference>
<dbReference type="Gene3D" id="3.40.50.1000">
    <property type="entry name" value="HAD superfamily/HAD-like"/>
    <property type="match status" value="1"/>
</dbReference>
<name>A0A839IKN4_9GAMM</name>
<keyword evidence="2 4" id="KW-0378">Hydrolase</keyword>
<dbReference type="InterPro" id="IPR036412">
    <property type="entry name" value="HAD-like_sf"/>
</dbReference>
<protein>
    <submittedName>
        <fullName evidence="4">HAD family hydrolase</fullName>
    </submittedName>
</protein>
<dbReference type="InterPro" id="IPR050582">
    <property type="entry name" value="HAD-like_SerB"/>
</dbReference>
<dbReference type="AlphaFoldDB" id="A0A839IKN4"/>
<dbReference type="GO" id="GO:0016787">
    <property type="term" value="F:hydrolase activity"/>
    <property type="evidence" value="ECO:0007669"/>
    <property type="project" value="UniProtKB-KW"/>
</dbReference>
<keyword evidence="5" id="KW-1185">Reference proteome</keyword>
<dbReference type="InterPro" id="IPR023214">
    <property type="entry name" value="HAD_sf"/>
</dbReference>
<evidence type="ECO:0000313" key="5">
    <source>
        <dbReference type="Proteomes" id="UP000565262"/>
    </source>
</evidence>
<reference evidence="4 5" key="1">
    <citation type="submission" date="2020-08" db="EMBL/GenBank/DDBJ databases">
        <title>Oceanospirillum sp. nov. isolated from marine sediment.</title>
        <authorList>
            <person name="Ji X."/>
        </authorList>
    </citation>
    <scope>NUCLEOTIDE SEQUENCE [LARGE SCALE GENOMIC DNA]</scope>
    <source>
        <strain evidence="4 5">D5</strain>
    </source>
</reference>
<dbReference type="PANTHER" id="PTHR43344">
    <property type="entry name" value="PHOSPHOSERINE PHOSPHATASE"/>
    <property type="match status" value="1"/>
</dbReference>
<dbReference type="NCBIfam" id="TIGR01488">
    <property type="entry name" value="HAD-SF-IB"/>
    <property type="match status" value="1"/>
</dbReference>
<accession>A0A839IKN4</accession>
<gene>
    <name evidence="4" type="ORF">H4O21_00360</name>
</gene>
<sequence>MNLAIFDLDDTLINGDCASLWCCYLMKQGILDKTYLEKEAHLMTLYAQGLLDMQDYMQLFLEPLRNKTTKEVSMLTEDFIRQDIMHRVRPEATKCINKHQAEGNDVLVISASADFLVRPIAALMGIHNVIGIQCHTYKGRYSGQTEGVLSFREGKITRLMQWLSGLKQMPERCLFYSDSANDLPLLEWADEAFAVSPEARLASIAQERQWPVLSW</sequence>
<dbReference type="Gene3D" id="1.20.1440.100">
    <property type="entry name" value="SG protein - dephosphorylation function"/>
    <property type="match status" value="1"/>
</dbReference>